<reference evidence="3" key="1">
    <citation type="submission" date="2017-02" db="UniProtKB">
        <authorList>
            <consortium name="WormBaseParasite"/>
        </authorList>
    </citation>
    <scope>IDENTIFICATION</scope>
</reference>
<dbReference type="Proteomes" id="UP000036681">
    <property type="component" value="Unplaced"/>
</dbReference>
<dbReference type="InterPro" id="IPR048370">
    <property type="entry name" value="ZSWIM4-8_C"/>
</dbReference>
<name>A0A0M3IHB6_ASCLU</name>
<proteinExistence type="predicted"/>
<organism evidence="2 3">
    <name type="scientific">Ascaris lumbricoides</name>
    <name type="common">Giant roundworm</name>
    <dbReference type="NCBI Taxonomy" id="6252"/>
    <lineage>
        <taxon>Eukaryota</taxon>
        <taxon>Metazoa</taxon>
        <taxon>Ecdysozoa</taxon>
        <taxon>Nematoda</taxon>
        <taxon>Chromadorea</taxon>
        <taxon>Rhabditida</taxon>
        <taxon>Spirurina</taxon>
        <taxon>Ascaridomorpha</taxon>
        <taxon>Ascaridoidea</taxon>
        <taxon>Ascarididae</taxon>
        <taxon>Ascaris</taxon>
    </lineage>
</organism>
<dbReference type="AlphaFoldDB" id="A0A0M3IHB6"/>
<dbReference type="WBParaSite" id="ALUE_0001778801-mRNA-1">
    <property type="protein sequence ID" value="ALUE_0001778801-mRNA-1"/>
    <property type="gene ID" value="ALUE_0001778801"/>
</dbReference>
<keyword evidence="2" id="KW-1185">Reference proteome</keyword>
<evidence type="ECO:0000259" key="1">
    <source>
        <dbReference type="Pfam" id="PF21055"/>
    </source>
</evidence>
<dbReference type="Pfam" id="PF21055">
    <property type="entry name" value="ZSWIM4-8_C"/>
    <property type="match status" value="1"/>
</dbReference>
<accession>A0A0M3IHB6</accession>
<evidence type="ECO:0000313" key="2">
    <source>
        <dbReference type="Proteomes" id="UP000036681"/>
    </source>
</evidence>
<sequence>MQSGFAAPTADLMQHCVEMFYMAASSKLSHPRFVASDTEEVVQLVKTARDAFYWIPGPGKLMFDDFMRHVRKQKACKKDVAQRINACIQQPSDPAQWSFFTLPRRLPLVAVILYSFSIAAATKSDFIFQFQLDIRYGNVSSVKCMRFMIDT</sequence>
<feature type="domain" description="ZSWIM4-8 C-terminal" evidence="1">
    <location>
        <begin position="9"/>
        <end position="79"/>
    </location>
</feature>
<protein>
    <recommendedName>
        <fullName evidence="1">ZSWIM4-8 C-terminal domain-containing protein</fullName>
    </recommendedName>
</protein>
<evidence type="ECO:0000313" key="3">
    <source>
        <dbReference type="WBParaSite" id="ALUE_0001778801-mRNA-1"/>
    </source>
</evidence>